<feature type="compositionally biased region" description="Basic and acidic residues" evidence="2">
    <location>
        <begin position="190"/>
        <end position="211"/>
    </location>
</feature>
<dbReference type="SMART" id="SM00315">
    <property type="entry name" value="RGS"/>
    <property type="match status" value="1"/>
</dbReference>
<comment type="caution">
    <text evidence="4">The sequence shown here is derived from an EMBL/GenBank/DDBJ whole genome shotgun (WGS) entry which is preliminary data.</text>
</comment>
<feature type="coiled-coil region" evidence="1">
    <location>
        <begin position="434"/>
        <end position="479"/>
    </location>
</feature>
<feature type="region of interest" description="Disordered" evidence="2">
    <location>
        <begin position="143"/>
        <end position="258"/>
    </location>
</feature>
<feature type="compositionally biased region" description="Basic residues" evidence="2">
    <location>
        <begin position="212"/>
        <end position="239"/>
    </location>
</feature>
<evidence type="ECO:0000313" key="4">
    <source>
        <dbReference type="EMBL" id="KAJ3437941.1"/>
    </source>
</evidence>
<dbReference type="InterPro" id="IPR016137">
    <property type="entry name" value="RGS"/>
</dbReference>
<dbReference type="InterPro" id="IPR051548">
    <property type="entry name" value="Grx-like_ET"/>
</dbReference>
<dbReference type="SUPFAM" id="SSF48097">
    <property type="entry name" value="Regulator of G-protein signaling, RGS"/>
    <property type="match status" value="1"/>
</dbReference>
<proteinExistence type="predicted"/>
<dbReference type="Gene3D" id="1.10.167.10">
    <property type="entry name" value="Regulator of G-protein Signalling 4, domain 2"/>
    <property type="match status" value="1"/>
</dbReference>
<dbReference type="PANTHER" id="PTHR34386">
    <property type="entry name" value="GLUTAREDOXIN"/>
    <property type="match status" value="1"/>
</dbReference>
<evidence type="ECO:0000256" key="2">
    <source>
        <dbReference type="SAM" id="MobiDB-lite"/>
    </source>
</evidence>
<organism evidence="4 5">
    <name type="scientific">Anaeramoeba flamelloides</name>
    <dbReference type="NCBI Taxonomy" id="1746091"/>
    <lineage>
        <taxon>Eukaryota</taxon>
        <taxon>Metamonada</taxon>
        <taxon>Anaeramoebidae</taxon>
        <taxon>Anaeramoeba</taxon>
    </lineage>
</organism>
<feature type="domain" description="RGS" evidence="3">
    <location>
        <begin position="686"/>
        <end position="804"/>
    </location>
</feature>
<dbReference type="InterPro" id="IPR006869">
    <property type="entry name" value="DUF547"/>
</dbReference>
<evidence type="ECO:0000313" key="5">
    <source>
        <dbReference type="Proteomes" id="UP001146793"/>
    </source>
</evidence>
<dbReference type="Proteomes" id="UP001146793">
    <property type="component" value="Unassembled WGS sequence"/>
</dbReference>
<name>A0AAV7Z782_9EUKA</name>
<dbReference type="AlphaFoldDB" id="A0AAV7Z782"/>
<dbReference type="Pfam" id="PF00615">
    <property type="entry name" value="RGS"/>
    <property type="match status" value="1"/>
</dbReference>
<sequence>MGNEFSEKNFPKLNTKTFKKQFKTQSTTEQKVFYLDDFGRICKMTDSCCQLFGIESDKSLQGFSLDQFSPTKQPHLLQKSLDLIEIYSKKLISENEKKLNIVWCCLPPNVIYSDMAKYEKNDLKKKKYFKKLMSSSQLNFLAEQKEKQEKIEKEEEKEKTETKTESDTKTETETKTEVETEADTEEETEEKNTETTKEKATETENKRETPNKKTKTKKKKNKKKNKKKKKTKKKKKKKNTEKNKLGVSSPRQRNFQTINPKGKISNITFQRKTLKKLDYLKQYKKLGLPKDALWFAFEVHPLLIEGNLYFQCSMTKMETPISLLNNRVKILSYQKKIKATQRRIEESQKNFENSSINKKSVQVQEELKEKISALNTVRNSHLKNQQEIKEMKETISQRTTETTEKELKPALFQLQKAERKYYLDFNKLKSERQIDTLNKKRQTCKIRVEELKQETRRINQEIEKINKKYEENDRLLREREKTNFDKICTEKKFETQKNIIEDLASSLEFTLANIEKTQSRIKKFKYNKDITIQLAQTRHKLQLMIKSINNLKSRLLKANKKNTVSSPKLHSSFYNYTDSEFSDTLSRISSPSLKQEGKIRRKKSPRQRISKLKIKRPSFSFKNDENILKRVDDQYLPKSPRYNNNQNNFSTQKSIKNLFEVSSIEDDETKGSVNKILMRQVSDFSTFDQLMKYSLAIEFFNEFLAERSKQNEFIFYLEIKEFKRCYNNENAEDIISYLINNFIEDNAIFSIELENDIKSDILDQYYENQFTENIFNKIEEIIYKQFCEKYFPEFKKSALFEQFCQIDYAQNQILLKSTLRIGFLTSEQKTNTLLNNFFTNTENIPNPNTLIQELMESLISMLNVNFSITSETINCQKIVQTLSFKRFQNSCSLLNNIPISEIISLDEQSKKAFFLNLFNVISIHSIMINPSPTYKNSLKNFLKNSNYSMGGYVFSLHDIKYGIFELSKTLKASLSNKFIPFYLDYDPRINFALMNFSSHPSKLTTFYPETVEAQLEEITLNYLNQNCIFEKEKKKIFLPIINNDNFYNYGNVKVWIRNYLNVEDPISFYLSKLEQTRFVLQNSINLDFN</sequence>
<feature type="compositionally biased region" description="Polar residues" evidence="2">
    <location>
        <begin position="249"/>
        <end position="258"/>
    </location>
</feature>
<evidence type="ECO:0000259" key="3">
    <source>
        <dbReference type="PROSITE" id="PS50132"/>
    </source>
</evidence>
<feature type="coiled-coil region" evidence="1">
    <location>
        <begin position="330"/>
        <end position="357"/>
    </location>
</feature>
<dbReference type="EMBL" id="JANTQA010000033">
    <property type="protein sequence ID" value="KAJ3437941.1"/>
    <property type="molecule type" value="Genomic_DNA"/>
</dbReference>
<reference evidence="4" key="1">
    <citation type="submission" date="2022-08" db="EMBL/GenBank/DDBJ databases">
        <title>Novel sulphate-reducing endosymbionts in the free-living metamonad Anaeramoeba.</title>
        <authorList>
            <person name="Jerlstrom-Hultqvist J."/>
            <person name="Cepicka I."/>
            <person name="Gallot-Lavallee L."/>
            <person name="Salas-Leiva D."/>
            <person name="Curtis B.A."/>
            <person name="Zahonova K."/>
            <person name="Pipaliya S."/>
            <person name="Dacks J."/>
            <person name="Roger A.J."/>
        </authorList>
    </citation>
    <scope>NUCLEOTIDE SEQUENCE</scope>
    <source>
        <strain evidence="4">Busselton2</strain>
    </source>
</reference>
<accession>A0AAV7Z782</accession>
<dbReference type="PROSITE" id="PS50132">
    <property type="entry name" value="RGS"/>
    <property type="match status" value="1"/>
</dbReference>
<feature type="compositionally biased region" description="Acidic residues" evidence="2">
    <location>
        <begin position="179"/>
        <end position="189"/>
    </location>
</feature>
<keyword evidence="1" id="KW-0175">Coiled coil</keyword>
<evidence type="ECO:0000256" key="1">
    <source>
        <dbReference type="SAM" id="Coils"/>
    </source>
</evidence>
<feature type="compositionally biased region" description="Basic and acidic residues" evidence="2">
    <location>
        <begin position="143"/>
        <end position="178"/>
    </location>
</feature>
<protein>
    <recommendedName>
        <fullName evidence="3">RGS domain-containing protein</fullName>
    </recommendedName>
</protein>
<dbReference type="GO" id="GO:0045454">
    <property type="term" value="P:cell redox homeostasis"/>
    <property type="evidence" value="ECO:0007669"/>
    <property type="project" value="TreeGrafter"/>
</dbReference>
<dbReference type="PANTHER" id="PTHR34386:SF1">
    <property type="entry name" value="GLUTAREDOXIN-LIKE PROTEIN NRDH"/>
    <property type="match status" value="1"/>
</dbReference>
<dbReference type="InterPro" id="IPR044926">
    <property type="entry name" value="RGS_subdomain_2"/>
</dbReference>
<dbReference type="GO" id="GO:0009055">
    <property type="term" value="F:electron transfer activity"/>
    <property type="evidence" value="ECO:0007669"/>
    <property type="project" value="TreeGrafter"/>
</dbReference>
<dbReference type="InterPro" id="IPR036305">
    <property type="entry name" value="RGS_sf"/>
</dbReference>
<gene>
    <name evidence="4" type="ORF">M0812_17119</name>
</gene>
<dbReference type="Pfam" id="PF04784">
    <property type="entry name" value="DUF547"/>
    <property type="match status" value="1"/>
</dbReference>